<proteinExistence type="predicted"/>
<evidence type="ECO:0000313" key="2">
    <source>
        <dbReference type="Proteomes" id="UP000824176"/>
    </source>
</evidence>
<reference evidence="1" key="2">
    <citation type="submission" date="2021-04" db="EMBL/GenBank/DDBJ databases">
        <authorList>
            <person name="Gilroy R."/>
        </authorList>
    </citation>
    <scope>NUCLEOTIDE SEQUENCE</scope>
    <source>
        <strain evidence="1">ChiW4-1371</strain>
    </source>
</reference>
<comment type="caution">
    <text evidence="1">The sequence shown here is derived from an EMBL/GenBank/DDBJ whole genome shotgun (WGS) entry which is preliminary data.</text>
</comment>
<name>A0A9D2K9T3_9BACT</name>
<evidence type="ECO:0000313" key="1">
    <source>
        <dbReference type="EMBL" id="HIZ88609.1"/>
    </source>
</evidence>
<organism evidence="1 2">
    <name type="scientific">Candidatus Mucispirillum faecigallinarum</name>
    <dbReference type="NCBI Taxonomy" id="2838699"/>
    <lineage>
        <taxon>Bacteria</taxon>
        <taxon>Pseudomonadati</taxon>
        <taxon>Deferribacterota</taxon>
        <taxon>Deferribacteres</taxon>
        <taxon>Deferribacterales</taxon>
        <taxon>Mucispirillaceae</taxon>
        <taxon>Mucispirillum</taxon>
    </lineage>
</organism>
<sequence>MNYDKLQRKLYQNLTLTKKYSNFHDKYLHEATIQLQFLYNYIKEQIGNKTKIPYIEMLIAERICLDVYGVNIS</sequence>
<dbReference type="Proteomes" id="UP000824176">
    <property type="component" value="Unassembled WGS sequence"/>
</dbReference>
<reference evidence="1" key="1">
    <citation type="journal article" date="2021" name="PeerJ">
        <title>Extensive microbial diversity within the chicken gut microbiome revealed by metagenomics and culture.</title>
        <authorList>
            <person name="Gilroy R."/>
            <person name="Ravi A."/>
            <person name="Getino M."/>
            <person name="Pursley I."/>
            <person name="Horton D.L."/>
            <person name="Alikhan N.F."/>
            <person name="Baker D."/>
            <person name="Gharbi K."/>
            <person name="Hall N."/>
            <person name="Watson M."/>
            <person name="Adriaenssens E.M."/>
            <person name="Foster-Nyarko E."/>
            <person name="Jarju S."/>
            <person name="Secka A."/>
            <person name="Antonio M."/>
            <person name="Oren A."/>
            <person name="Chaudhuri R.R."/>
            <person name="La Ragione R."/>
            <person name="Hildebrand F."/>
            <person name="Pallen M.J."/>
        </authorList>
    </citation>
    <scope>NUCLEOTIDE SEQUENCE</scope>
    <source>
        <strain evidence="1">ChiW4-1371</strain>
    </source>
</reference>
<dbReference type="AlphaFoldDB" id="A0A9D2K9T3"/>
<protein>
    <submittedName>
        <fullName evidence="1">Uncharacterized protein</fullName>
    </submittedName>
</protein>
<dbReference type="EMBL" id="DXAQ01000022">
    <property type="protein sequence ID" value="HIZ88609.1"/>
    <property type="molecule type" value="Genomic_DNA"/>
</dbReference>
<accession>A0A9D2K9T3</accession>
<gene>
    <name evidence="1" type="ORF">H9804_01585</name>
</gene>